<feature type="transmembrane region" description="Helical" evidence="1">
    <location>
        <begin position="110"/>
        <end position="127"/>
    </location>
</feature>
<protein>
    <submittedName>
        <fullName evidence="2">Uncharacterized protein</fullName>
    </submittedName>
</protein>
<keyword evidence="1" id="KW-0472">Membrane</keyword>
<feature type="transmembrane region" description="Helical" evidence="1">
    <location>
        <begin position="139"/>
        <end position="158"/>
    </location>
</feature>
<name>A0A517PKH1_9PLAN</name>
<dbReference type="EMBL" id="CP036266">
    <property type="protein sequence ID" value="QDT19877.1"/>
    <property type="molecule type" value="Genomic_DNA"/>
</dbReference>
<keyword evidence="1" id="KW-0812">Transmembrane</keyword>
<organism evidence="2 3">
    <name type="scientific">Gimesia chilikensis</name>
    <dbReference type="NCBI Taxonomy" id="2605989"/>
    <lineage>
        <taxon>Bacteria</taxon>
        <taxon>Pseudomonadati</taxon>
        <taxon>Planctomycetota</taxon>
        <taxon>Planctomycetia</taxon>
        <taxon>Planctomycetales</taxon>
        <taxon>Planctomycetaceae</taxon>
        <taxon>Gimesia</taxon>
    </lineage>
</organism>
<reference evidence="2 3" key="1">
    <citation type="submission" date="2019-02" db="EMBL/GenBank/DDBJ databases">
        <title>Deep-cultivation of Planctomycetes and their phenomic and genomic characterization uncovers novel biology.</title>
        <authorList>
            <person name="Wiegand S."/>
            <person name="Jogler M."/>
            <person name="Boedeker C."/>
            <person name="Pinto D."/>
            <person name="Vollmers J."/>
            <person name="Rivas-Marin E."/>
            <person name="Kohn T."/>
            <person name="Peeters S.H."/>
            <person name="Heuer A."/>
            <person name="Rast P."/>
            <person name="Oberbeckmann S."/>
            <person name="Bunk B."/>
            <person name="Jeske O."/>
            <person name="Meyerdierks A."/>
            <person name="Storesund J.E."/>
            <person name="Kallscheuer N."/>
            <person name="Luecker S."/>
            <person name="Lage O.M."/>
            <person name="Pohl T."/>
            <person name="Merkel B.J."/>
            <person name="Hornburger P."/>
            <person name="Mueller R.-W."/>
            <person name="Bruemmer F."/>
            <person name="Labrenz M."/>
            <person name="Spormann A.M."/>
            <person name="Op den Camp H."/>
            <person name="Overmann J."/>
            <person name="Amann R."/>
            <person name="Jetten M.S.M."/>
            <person name="Mascher T."/>
            <person name="Medema M.H."/>
            <person name="Devos D.P."/>
            <person name="Kaster A.-K."/>
            <person name="Ovreas L."/>
            <person name="Rohde M."/>
            <person name="Galperin M.Y."/>
            <person name="Jogler C."/>
        </authorList>
    </citation>
    <scope>NUCLEOTIDE SEQUENCE [LARGE SCALE GENOMIC DNA]</scope>
    <source>
        <strain evidence="2 3">HG66A1</strain>
    </source>
</reference>
<evidence type="ECO:0000256" key="1">
    <source>
        <dbReference type="SAM" id="Phobius"/>
    </source>
</evidence>
<sequence length="171" mass="20040">MDANSLTQDEKEILKTIAIHRAMLGECRGSNPSFLKPGQPLWAWFGYPSQQACRDSLSEYLTEVADKYPNLQEYLDPKQWQVIWDKEKFYVKYGTSFNLMTPMKLNRFKTWYFIFGMMLAFTLFVAIKTGTDHHWQRVLGAVIWMTALCLLHGLVLFIRRMRDNKSNGNTQ</sequence>
<gene>
    <name evidence="2" type="ORF">HG66A1_16450</name>
</gene>
<evidence type="ECO:0000313" key="3">
    <source>
        <dbReference type="Proteomes" id="UP000320421"/>
    </source>
</evidence>
<proteinExistence type="predicted"/>
<accession>A0A517PKH1</accession>
<dbReference type="AlphaFoldDB" id="A0A517PKH1"/>
<evidence type="ECO:0000313" key="2">
    <source>
        <dbReference type="EMBL" id="QDT19877.1"/>
    </source>
</evidence>
<keyword evidence="1" id="KW-1133">Transmembrane helix</keyword>
<dbReference type="RefSeq" id="WP_145181861.1">
    <property type="nucleotide sequence ID" value="NZ_CP036266.1"/>
</dbReference>
<keyword evidence="3" id="KW-1185">Reference proteome</keyword>
<dbReference type="Proteomes" id="UP000320421">
    <property type="component" value="Chromosome"/>
</dbReference>